<dbReference type="PANTHER" id="PTHR35604:SF2">
    <property type="entry name" value="TRANSPOSASE INSH FOR INSERTION SEQUENCE ELEMENT IS5A-RELATED"/>
    <property type="match status" value="1"/>
</dbReference>
<feature type="domain" description="Transposase InsH N-terminal" evidence="6">
    <location>
        <begin position="19"/>
        <end position="108"/>
    </location>
</feature>
<gene>
    <name evidence="7" type="ORF">OXIME_001095</name>
</gene>
<feature type="region of interest" description="Disordered" evidence="4">
    <location>
        <begin position="210"/>
        <end position="232"/>
    </location>
</feature>
<evidence type="ECO:0000256" key="1">
    <source>
        <dbReference type="ARBA" id="ARBA00003544"/>
    </source>
</evidence>
<protein>
    <submittedName>
        <fullName evidence="7">IS5 family transposase</fullName>
    </submittedName>
</protein>
<dbReference type="InterPro" id="IPR008490">
    <property type="entry name" value="Transposase_InsH_N"/>
</dbReference>
<comment type="function">
    <text evidence="1">Involved in the transposition of the insertion sequence IS5.</text>
</comment>
<evidence type="ECO:0000256" key="4">
    <source>
        <dbReference type="SAM" id="MobiDB-lite"/>
    </source>
</evidence>
<dbReference type="AlphaFoldDB" id="A0AAX4NHP0"/>
<name>A0AAX4NHP0_9ARCH</name>
<feature type="compositionally biased region" description="Basic and acidic residues" evidence="4">
    <location>
        <begin position="173"/>
        <end position="194"/>
    </location>
</feature>
<dbReference type="InterPro" id="IPR002559">
    <property type="entry name" value="Transposase_11"/>
</dbReference>
<evidence type="ECO:0000256" key="3">
    <source>
        <dbReference type="ARBA" id="ARBA00023172"/>
    </source>
</evidence>
<accession>A0AAX4NHP0</accession>
<feature type="region of interest" description="Disordered" evidence="4">
    <location>
        <begin position="155"/>
        <end position="194"/>
    </location>
</feature>
<keyword evidence="8" id="KW-1185">Reference proteome</keyword>
<dbReference type="NCBIfam" id="NF033581">
    <property type="entry name" value="transpos_IS5_4"/>
    <property type="match status" value="1"/>
</dbReference>
<evidence type="ECO:0000259" key="5">
    <source>
        <dbReference type="Pfam" id="PF01609"/>
    </source>
</evidence>
<keyword evidence="3" id="KW-0233">DNA recombination</keyword>
<evidence type="ECO:0000259" key="6">
    <source>
        <dbReference type="Pfam" id="PF05598"/>
    </source>
</evidence>
<dbReference type="PANTHER" id="PTHR35604">
    <property type="entry name" value="TRANSPOSASE INSH FOR INSERTION SEQUENCE ELEMENT IS5A-RELATED"/>
    <property type="match status" value="1"/>
</dbReference>
<dbReference type="Pfam" id="PF01609">
    <property type="entry name" value="DDE_Tnp_1"/>
    <property type="match status" value="1"/>
</dbReference>
<evidence type="ECO:0000256" key="2">
    <source>
        <dbReference type="ARBA" id="ARBA00023125"/>
    </source>
</evidence>
<reference evidence="7 8" key="1">
    <citation type="submission" date="2023-09" db="EMBL/GenBank/DDBJ databases">
        <authorList>
            <person name="Golyshina O.V."/>
            <person name="Lunev E.A."/>
            <person name="Bargiela R."/>
            <person name="Gaines M.C."/>
            <person name="Daum B."/>
            <person name="Bale N.J."/>
            <person name="Koenen M."/>
            <person name="Sinninghe Damst J.S."/>
            <person name="Yakimov M."/>
            <person name="Golyshin P.N."/>
        </authorList>
    </citation>
    <scope>NUCLEOTIDE SEQUENCE [LARGE SCALE GENOMIC DNA]</scope>
    <source>
        <strain evidence="7 8">M1</strain>
    </source>
</reference>
<dbReference type="GO" id="GO:0006313">
    <property type="term" value="P:DNA transposition"/>
    <property type="evidence" value="ECO:0007669"/>
    <property type="project" value="InterPro"/>
</dbReference>
<dbReference type="InterPro" id="IPR047959">
    <property type="entry name" value="Transpos_IS5"/>
</dbReference>
<feature type="compositionally biased region" description="Basic and acidic residues" evidence="4">
    <location>
        <begin position="210"/>
        <end position="225"/>
    </location>
</feature>
<dbReference type="Proteomes" id="UP001451606">
    <property type="component" value="Chromosome"/>
</dbReference>
<dbReference type="KEGG" id="omr:OXIME_001095"/>
<dbReference type="GO" id="GO:0003677">
    <property type="term" value="F:DNA binding"/>
    <property type="evidence" value="ECO:0007669"/>
    <property type="project" value="UniProtKB-KW"/>
</dbReference>
<proteinExistence type="predicted"/>
<dbReference type="GO" id="GO:0004803">
    <property type="term" value="F:transposase activity"/>
    <property type="evidence" value="ECO:0007669"/>
    <property type="project" value="InterPro"/>
</dbReference>
<sequence>MSSLLDVAIKEKYTIMKINDPLVFVKNAIDWSVFSKILKGMYHNDTERGGASNIPIITMVKVLYLQSAYNMVDEQAETMIRDRISFMNFLDYPDRLPDARTIWIFRERLSKTGKDRAIWNELNRQLREKRIIINNGSLNDIKVRIEAQDSMIITADPGKHGKKKPPVSLDPHPPADTKNTGKEQKEKKMTREEKRHAKIMAAEKKRIMREERRYSETRRSKDGTHTKKGSKGFFGYKGHTGVDEDVYIDNYIVTTASVHDASVNLSVPGKTNFRDKGYFGSPCNGRDGTMDRAVRGSKLSIDQVRRNKRISRKRSMVEHPYAVIRRAFHFSHVLVTMVRRVRVKFMFACMGYNIYRLRSQMTAAAMEVA</sequence>
<evidence type="ECO:0000313" key="7">
    <source>
        <dbReference type="EMBL" id="WYY00518.1"/>
    </source>
</evidence>
<dbReference type="EMBL" id="CP133772">
    <property type="protein sequence ID" value="WYY00518.1"/>
    <property type="molecule type" value="Genomic_DNA"/>
</dbReference>
<dbReference type="Pfam" id="PF05598">
    <property type="entry name" value="DUF772"/>
    <property type="match status" value="1"/>
</dbReference>
<organism evidence="7 8">
    <name type="scientific">Oxyplasma meridianum</name>
    <dbReference type="NCBI Taxonomy" id="3073602"/>
    <lineage>
        <taxon>Archaea</taxon>
        <taxon>Methanobacteriati</taxon>
        <taxon>Thermoplasmatota</taxon>
        <taxon>Thermoplasmata</taxon>
        <taxon>Thermoplasmatales</taxon>
        <taxon>Thermoplasmataceae</taxon>
        <taxon>Oxyplasma</taxon>
    </lineage>
</organism>
<dbReference type="RefSeq" id="WP_393970854.1">
    <property type="nucleotide sequence ID" value="NZ_CP133772.1"/>
</dbReference>
<keyword evidence="2" id="KW-0238">DNA-binding</keyword>
<dbReference type="GeneID" id="95967832"/>
<evidence type="ECO:0000313" key="8">
    <source>
        <dbReference type="Proteomes" id="UP001451606"/>
    </source>
</evidence>
<feature type="domain" description="Transposase IS4-like" evidence="5">
    <location>
        <begin position="221"/>
        <end position="354"/>
    </location>
</feature>